<sequence length="135" mass="14568">MTLTRELFDTMTAKSGLSSEVLAGAVDTLQECEEIVAACAMGMIGAQDARQLAPSISCDLDCADLLGVTRRVLTRGSGPDHTLITAQVEACLLACERSHELCSQHADHHVHCRMCAEATRRCADMCRQVLRALHA</sequence>
<reference evidence="2" key="1">
    <citation type="submission" date="2016-10" db="EMBL/GenBank/DDBJ databases">
        <authorList>
            <person name="Varghese N."/>
        </authorList>
    </citation>
    <scope>NUCLEOTIDE SEQUENCE [LARGE SCALE GENOMIC DNA]</scope>
    <source>
        <strain evidence="2">DSM 44719</strain>
    </source>
</reference>
<name>A0A1H5M9V6_RHOJO</name>
<protein>
    <recommendedName>
        <fullName evidence="3">Ferredoxin</fullName>
    </recommendedName>
</protein>
<dbReference type="RefSeq" id="WP_073362655.1">
    <property type="nucleotide sequence ID" value="NZ_FNTL01000005.1"/>
</dbReference>
<dbReference type="InterPro" id="IPR005560">
    <property type="entry name" value="Csp_YhjQ"/>
</dbReference>
<dbReference type="EMBL" id="FNTL01000005">
    <property type="protein sequence ID" value="SEE85943.1"/>
    <property type="molecule type" value="Genomic_DNA"/>
</dbReference>
<dbReference type="Proteomes" id="UP000183407">
    <property type="component" value="Unassembled WGS sequence"/>
</dbReference>
<gene>
    <name evidence="1" type="ORF">SAMN04490220_8775</name>
</gene>
<evidence type="ECO:0000313" key="2">
    <source>
        <dbReference type="Proteomes" id="UP000183407"/>
    </source>
</evidence>
<evidence type="ECO:0000313" key="1">
    <source>
        <dbReference type="EMBL" id="SEE85943.1"/>
    </source>
</evidence>
<accession>A0A1H5M9V6</accession>
<evidence type="ECO:0008006" key="3">
    <source>
        <dbReference type="Google" id="ProtNLM"/>
    </source>
</evidence>
<dbReference type="AlphaFoldDB" id="A0A1H5M9V6"/>
<organism evidence="1 2">
    <name type="scientific">Rhodococcus jostii</name>
    <dbReference type="NCBI Taxonomy" id="132919"/>
    <lineage>
        <taxon>Bacteria</taxon>
        <taxon>Bacillati</taxon>
        <taxon>Actinomycetota</taxon>
        <taxon>Actinomycetes</taxon>
        <taxon>Mycobacteriales</taxon>
        <taxon>Nocardiaceae</taxon>
        <taxon>Rhodococcus</taxon>
    </lineage>
</organism>
<dbReference type="OrthoDB" id="5396211at2"/>
<dbReference type="PANTHER" id="PTHR37310:SF1">
    <property type="entry name" value="CYTOPLASMIC PROTEIN"/>
    <property type="match status" value="1"/>
</dbReference>
<dbReference type="Gene3D" id="1.20.1270.360">
    <property type="match status" value="1"/>
</dbReference>
<proteinExistence type="predicted"/>
<dbReference type="PANTHER" id="PTHR37310">
    <property type="entry name" value="CYTOPLASMIC PROTEIN-RELATED"/>
    <property type="match status" value="1"/>
</dbReference>
<dbReference type="Pfam" id="PF03860">
    <property type="entry name" value="Csp"/>
    <property type="match status" value="1"/>
</dbReference>